<reference evidence="1 2" key="1">
    <citation type="submission" date="2023-03" db="EMBL/GenBank/DDBJ databases">
        <title>Paludisphaera mucosa sp. nov. a novel planctomycete from northern fen.</title>
        <authorList>
            <person name="Ivanova A."/>
        </authorList>
    </citation>
    <scope>NUCLEOTIDE SEQUENCE [LARGE SCALE GENOMIC DNA]</scope>
    <source>
        <strain evidence="1 2">Pla2</strain>
    </source>
</reference>
<accession>A0ABT6FGT7</accession>
<dbReference type="RefSeq" id="WP_277863073.1">
    <property type="nucleotide sequence ID" value="NZ_JARRAG010000002.1"/>
</dbReference>
<dbReference type="EMBL" id="JARRAG010000002">
    <property type="protein sequence ID" value="MDG3006780.1"/>
    <property type="molecule type" value="Genomic_DNA"/>
</dbReference>
<organism evidence="1 2">
    <name type="scientific">Paludisphaera mucosa</name>
    <dbReference type="NCBI Taxonomy" id="3030827"/>
    <lineage>
        <taxon>Bacteria</taxon>
        <taxon>Pseudomonadati</taxon>
        <taxon>Planctomycetota</taxon>
        <taxon>Planctomycetia</taxon>
        <taxon>Isosphaerales</taxon>
        <taxon>Isosphaeraceae</taxon>
        <taxon>Paludisphaera</taxon>
    </lineage>
</organism>
<dbReference type="Proteomes" id="UP001216907">
    <property type="component" value="Unassembled WGS sequence"/>
</dbReference>
<gene>
    <name evidence="1" type="ORF">PZE19_23670</name>
</gene>
<sequence length="89" mass="9622">MSDEYEIDEVRLCDVANEMEAALVVSLLDGDGIPARSDATQAGGVFGGLPFESGHGIYVRTAHARKALEILSHYPHFQDLKNVHEPAGD</sequence>
<evidence type="ECO:0000313" key="1">
    <source>
        <dbReference type="EMBL" id="MDG3006780.1"/>
    </source>
</evidence>
<evidence type="ECO:0008006" key="3">
    <source>
        <dbReference type="Google" id="ProtNLM"/>
    </source>
</evidence>
<protein>
    <recommendedName>
        <fullName evidence="3">DUF2007 domain-containing protein</fullName>
    </recommendedName>
</protein>
<name>A0ABT6FGT7_9BACT</name>
<keyword evidence="2" id="KW-1185">Reference proteome</keyword>
<comment type="caution">
    <text evidence="1">The sequence shown here is derived from an EMBL/GenBank/DDBJ whole genome shotgun (WGS) entry which is preliminary data.</text>
</comment>
<proteinExistence type="predicted"/>
<evidence type="ECO:0000313" key="2">
    <source>
        <dbReference type="Proteomes" id="UP001216907"/>
    </source>
</evidence>